<organism evidence="1 2">
    <name type="scientific">Octopus vulgaris</name>
    <name type="common">Common octopus</name>
    <dbReference type="NCBI Taxonomy" id="6645"/>
    <lineage>
        <taxon>Eukaryota</taxon>
        <taxon>Metazoa</taxon>
        <taxon>Spiralia</taxon>
        <taxon>Lophotrochozoa</taxon>
        <taxon>Mollusca</taxon>
        <taxon>Cephalopoda</taxon>
        <taxon>Coleoidea</taxon>
        <taxon>Octopodiformes</taxon>
        <taxon>Octopoda</taxon>
        <taxon>Incirrata</taxon>
        <taxon>Octopodidae</taxon>
        <taxon>Octopus</taxon>
    </lineage>
</organism>
<gene>
    <name evidence="1" type="ORF">OCTVUL_1B011967</name>
</gene>
<proteinExistence type="predicted"/>
<reference evidence="1" key="1">
    <citation type="submission" date="2023-08" db="EMBL/GenBank/DDBJ databases">
        <authorList>
            <person name="Alioto T."/>
            <person name="Alioto T."/>
            <person name="Gomez Garrido J."/>
        </authorList>
    </citation>
    <scope>NUCLEOTIDE SEQUENCE</scope>
</reference>
<accession>A0AA36B3D1</accession>
<name>A0AA36B3D1_OCTVU</name>
<evidence type="ECO:0000313" key="1">
    <source>
        <dbReference type="EMBL" id="CAI9726613.1"/>
    </source>
</evidence>
<keyword evidence="2" id="KW-1185">Reference proteome</keyword>
<dbReference type="EMBL" id="OX597821">
    <property type="protein sequence ID" value="CAI9726613.1"/>
    <property type="molecule type" value="Genomic_DNA"/>
</dbReference>
<dbReference type="AlphaFoldDB" id="A0AA36B3D1"/>
<sequence>MMTGSSVSLVGISSDDKVNKDALFFETDTENETSTRFLPYRSKLMSTISEDWRFVKKRIWKLKNLQKDSDDKS</sequence>
<protein>
    <submittedName>
        <fullName evidence="1">Uncharacterized protein</fullName>
    </submittedName>
</protein>
<evidence type="ECO:0000313" key="2">
    <source>
        <dbReference type="Proteomes" id="UP001162480"/>
    </source>
</evidence>
<dbReference type="Proteomes" id="UP001162480">
    <property type="component" value="Chromosome 8"/>
</dbReference>